<keyword evidence="3" id="KW-1185">Reference proteome</keyword>
<evidence type="ECO:0000256" key="1">
    <source>
        <dbReference type="SAM" id="MobiDB-lite"/>
    </source>
</evidence>
<evidence type="ECO:0000313" key="3">
    <source>
        <dbReference type="Proteomes" id="UP000017837"/>
    </source>
</evidence>
<comment type="caution">
    <text evidence="2">The sequence shown here is derived from an EMBL/GenBank/DDBJ whole genome shotgun (WGS) entry which is preliminary data.</text>
</comment>
<dbReference type="OrthoDB" id="7174000at2"/>
<accession>V4Q8G3</accession>
<dbReference type="Proteomes" id="UP000017837">
    <property type="component" value="Unassembled WGS sequence"/>
</dbReference>
<dbReference type="RefSeq" id="WP_018081395.1">
    <property type="nucleotide sequence ID" value="NZ_AQWM01000005.1"/>
</dbReference>
<feature type="region of interest" description="Disordered" evidence="1">
    <location>
        <begin position="1"/>
        <end position="101"/>
    </location>
</feature>
<reference evidence="2 3" key="1">
    <citation type="journal article" date="2014" name="Nature">
        <title>Sequential evolution of bacterial morphology by co-option of a developmental regulator.</title>
        <authorList>
            <person name="Jiang C."/>
            <person name="Brown P.J."/>
            <person name="Ducret A."/>
            <person name="Brun Y.V."/>
        </authorList>
    </citation>
    <scope>NUCLEOTIDE SEQUENCE [LARGE SCALE GENOMIC DNA]</scope>
    <source>
        <strain evidence="2 3">DSM 16100</strain>
    </source>
</reference>
<feature type="compositionally biased region" description="Basic and acidic residues" evidence="1">
    <location>
        <begin position="28"/>
        <end position="48"/>
    </location>
</feature>
<evidence type="ECO:0000313" key="2">
    <source>
        <dbReference type="EMBL" id="ESQ94110.1"/>
    </source>
</evidence>
<name>V4Q8G3_9CAUL</name>
<dbReference type="PATRIC" id="fig|1121022.4.peg.634"/>
<proteinExistence type="predicted"/>
<dbReference type="AlphaFoldDB" id="V4Q8G3"/>
<organism evidence="2 3">
    <name type="scientific">Asticcacaulis benevestitus DSM 16100 = ATCC BAA-896</name>
    <dbReference type="NCBI Taxonomy" id="1121022"/>
    <lineage>
        <taxon>Bacteria</taxon>
        <taxon>Pseudomonadati</taxon>
        <taxon>Pseudomonadota</taxon>
        <taxon>Alphaproteobacteria</taxon>
        <taxon>Caulobacterales</taxon>
        <taxon>Caulobacteraceae</taxon>
        <taxon>Asticcacaulis</taxon>
    </lineage>
</organism>
<gene>
    <name evidence="2" type="ORF">ABENE_03195</name>
</gene>
<sequence length="101" mass="11260">MMPDTFKTPPAEHDSKATTLTENNLPADKLHVGSDTPDRDKPQSREGKLVFSPNELNQAGEDKEYFHPEKDHRFDAPKDANSHALTPDVEVTPDNKIKPIG</sequence>
<protein>
    <submittedName>
        <fullName evidence="2">Uncharacterized protein</fullName>
    </submittedName>
</protein>
<dbReference type="EMBL" id="AWGB01000005">
    <property type="protein sequence ID" value="ESQ94110.1"/>
    <property type="molecule type" value="Genomic_DNA"/>
</dbReference>
<feature type="compositionally biased region" description="Basic and acidic residues" evidence="1">
    <location>
        <begin position="60"/>
        <end position="81"/>
    </location>
</feature>